<evidence type="ECO:0000313" key="2">
    <source>
        <dbReference type="Proteomes" id="UP000253551"/>
    </source>
</evidence>
<dbReference type="OrthoDB" id="2282221at2759"/>
<dbReference type="AlphaFoldDB" id="A0A367JIZ6"/>
<organism evidence="1 2">
    <name type="scientific">Rhizopus stolonifer</name>
    <name type="common">Rhizopus nigricans</name>
    <dbReference type="NCBI Taxonomy" id="4846"/>
    <lineage>
        <taxon>Eukaryota</taxon>
        <taxon>Fungi</taxon>
        <taxon>Fungi incertae sedis</taxon>
        <taxon>Mucoromycota</taxon>
        <taxon>Mucoromycotina</taxon>
        <taxon>Mucoromycetes</taxon>
        <taxon>Mucorales</taxon>
        <taxon>Mucorineae</taxon>
        <taxon>Rhizopodaceae</taxon>
        <taxon>Rhizopus</taxon>
    </lineage>
</organism>
<evidence type="ECO:0000313" key="1">
    <source>
        <dbReference type="EMBL" id="RCH89900.1"/>
    </source>
</evidence>
<accession>A0A367JIZ6</accession>
<protein>
    <submittedName>
        <fullName evidence="1">Uncharacterized protein</fullName>
    </submittedName>
</protein>
<sequence length="272" mass="30227">LMLLLATEGYARSKGTDARAEASIKSLPPDSLSLFVGDKLKIGGMGMNILSTMSVIVGNKMTVNIGPETRLTNPGKGTIFYQAKAVQHFKNCMKEKKKYVVEPNLNSIRQVVSGFNDPSTYKPYRASWKLLMNNDILLPATIFKFCDLPHTDYGASNTSAAKIGSRFMKSLAVASLLDEHTLSKSEVDDSFRMFYSNTSDSSNQWKELNKFVKYLESEFEGKEKVDILSLGKKNIGNFADMINQSLSTANARIKLNVKKKLASELAVRRDVQ</sequence>
<reference evidence="1 2" key="1">
    <citation type="journal article" date="2018" name="G3 (Bethesda)">
        <title>Phylogenetic and Phylogenomic Definition of Rhizopus Species.</title>
        <authorList>
            <person name="Gryganskyi A.P."/>
            <person name="Golan J."/>
            <person name="Dolatabadi S."/>
            <person name="Mondo S."/>
            <person name="Robb S."/>
            <person name="Idnurm A."/>
            <person name="Muszewska A."/>
            <person name="Steczkiewicz K."/>
            <person name="Masonjones S."/>
            <person name="Liao H.L."/>
            <person name="Gajdeczka M.T."/>
            <person name="Anike F."/>
            <person name="Vuek A."/>
            <person name="Anishchenko I.M."/>
            <person name="Voigt K."/>
            <person name="de Hoog G.S."/>
            <person name="Smith M.E."/>
            <person name="Heitman J."/>
            <person name="Vilgalys R."/>
            <person name="Stajich J.E."/>
        </authorList>
    </citation>
    <scope>NUCLEOTIDE SEQUENCE [LARGE SCALE GENOMIC DNA]</scope>
    <source>
        <strain evidence="1 2">LSU 92-RS-03</strain>
    </source>
</reference>
<proteinExistence type="predicted"/>
<gene>
    <name evidence="1" type="ORF">CU098_001764</name>
</gene>
<name>A0A367JIZ6_RHIST</name>
<comment type="caution">
    <text evidence="1">The sequence shown here is derived from an EMBL/GenBank/DDBJ whole genome shotgun (WGS) entry which is preliminary data.</text>
</comment>
<keyword evidence="2" id="KW-1185">Reference proteome</keyword>
<feature type="non-terminal residue" evidence="1">
    <location>
        <position position="1"/>
    </location>
</feature>
<dbReference type="Proteomes" id="UP000253551">
    <property type="component" value="Unassembled WGS sequence"/>
</dbReference>
<dbReference type="EMBL" id="PJQM01003250">
    <property type="protein sequence ID" value="RCH89900.1"/>
    <property type="molecule type" value="Genomic_DNA"/>
</dbReference>